<dbReference type="PROSITE" id="PS50830">
    <property type="entry name" value="TNASE_3"/>
    <property type="match status" value="1"/>
</dbReference>
<dbReference type="PROSITE" id="PS50994">
    <property type="entry name" value="INTEGRASE"/>
    <property type="match status" value="1"/>
</dbReference>
<reference evidence="9" key="2">
    <citation type="submission" date="2022-01" db="EMBL/GenBank/DDBJ databases">
        <authorList>
            <person name="Yamashiro T."/>
            <person name="Shiraishi A."/>
            <person name="Satake H."/>
            <person name="Nakayama K."/>
        </authorList>
    </citation>
    <scope>NUCLEOTIDE SEQUENCE</scope>
</reference>
<evidence type="ECO:0000256" key="1">
    <source>
        <dbReference type="ARBA" id="ARBA00022670"/>
    </source>
</evidence>
<dbReference type="EMBL" id="BQNB010020375">
    <property type="protein sequence ID" value="GJT95301.1"/>
    <property type="molecule type" value="Genomic_DNA"/>
</dbReference>
<feature type="compositionally biased region" description="Basic and acidic residues" evidence="6">
    <location>
        <begin position="1380"/>
        <end position="1389"/>
    </location>
</feature>
<dbReference type="Gene3D" id="3.30.420.10">
    <property type="entry name" value="Ribonuclease H-like superfamily/Ribonuclease H"/>
    <property type="match status" value="1"/>
</dbReference>
<dbReference type="Pfam" id="PF13976">
    <property type="entry name" value="gag_pre-integrs"/>
    <property type="match status" value="1"/>
</dbReference>
<gene>
    <name evidence="9" type="ORF">Tco_1090819</name>
</gene>
<sequence>MRIKAERELVRIKIDDGNAFWNEIGVNAGDSKLMLPRITYYCWATIDKPTESDGFEQIVDFLNAHPIKYALTVNSTIYTSCIEQFWTTAKVKTVNGEVQIQALVDKKKKIQFLEAKQRNEDNVVPQLSGPTEPVTDDTKNVASVPTHSNDPLLSGEDRLKLNELMELCTSLSQRVLDLEKTKTSQAAEITELKERVKKLEKKGGSRTHRLRRLYKVGRSARVVSSEDEGLGDQEDASKQGRKIDEIDQDAEVTLVDETQGRYGDNLMFDTGVLDNEQDMAEKEVDMAEKDVSTADPVTTAGEVVTTANVVVSTAEVTTDSTTTTTVDELTLAQTLIEIKAAKPKARGVIVQEPSEFTTTTSPSQPSQLPHAKDKGKAKMVEPEKPLKKKDQIMFDKEVAQKLQAQLDAELEEEDRLARQRKEDANISEWDHIQAMMDADYELAIRLQAEEQGELTIEEKSRLFVELMNKRKKHFARLRMLFDKEMKRVNTFVDMDTELVKGSETRTEGSSKRAGEELESENLKKQKLDENVEAEVDDDQEEAEMKKHMEIVPDDEVAIDAIPLATKPLIIVDWKIIKEGKMGYFQIIRADGSSKRPEEGYERVLWGDLKVMFEPDVESEVWRNLQGHKVTVWKLFSSSGVHFVRFQNLHIFMLVVEIVSGACIIVADSSLPCGSQAAERRVNLSSIMCPTLGNPLRRKKPTPYARGAREPADSRVIRFGSVYLLSKGKGSKDDSRRKGIHPAGDSSSDGVTYFMIVSLGFQCLVYDEPYSDEAVSLIRWMIMRKDVEIEVDKVDRTGTYLGSLWESKTNVGITLLKAGLANGIRDAHLLARAEQSAKKRKLMARSLIWEDHMDLTPVKTQKDKFKVVVTEVLDEGKFYVHAVADLRYASTCKVHATHGVKQTIKDIFQVFYLNQGNQGVVTYSQLRPFDPRVSFAPGLALLCKLAYIKGNPQQDLKHKGVIDSGCSRHMTGNRSYITNYEEINKGFVAFGGNSKGGKITRKGKIRTSKLDFEDVYFVKELKFNLFSVSQMCDKKNSVLFTDTECVVLSPDFKLTNESHVLLKVPRKDNMYSVDLKNVIPQGGLTCLFAKATPDESNLWHRRLGHVNFKTMNKLVKGNLVRGLPSKLFEINQTCVACQKGKQHRASSTKDETSEILKTFITGIENLVDLKVKVIRCNNGTEFKNRVMNQFCEMKGIKREFSIARTPQQNRVAKRKNKTLIEAARTMLADLKLPTTFWAEVVNTACYVQNRVLVIKPHNKTPYELFLGRKPALSFIRPFGCPVTILNTIDHLGLMERLMKGSLKWTKLIFDIDALTKSMNYKSVVAGNQSNGNACTKACSDACKARMETVPGKDYILLPMWPADLLFSQDSKSSSDAGFKPPGEEKKKDAEDPGNESGNPTEGKDIEAPSTEEPRINQKKDNNINNTNNINTASDGNNTNNVNVVSSTVNTTGSKMMRDVGAEADMNNLETFILVSPILTIRIHKDNPVEQIIGDLNSAPQTRRMTKSKSLRRNKKDERGIMIKNKARLVAQGYIYEEGIDYDEAFAPVARIEAIRLFLAYASVKDFMVYQMDVKSAFLYGKIKEEYLAFQVYVDDIIFGSTRKKMCIEFEKMMHKKLQMSSMGELTFFLGMQVKQKEDGIFISQDKYVNEILNKFGFSDVKTARTPMETQKDLLKDTDGEDYVLVLDSKIGNHNGGCLSSRCRLISWQCKKQIVVANSTTEAEYIDASNYCG</sequence>
<feature type="compositionally biased region" description="Basic and acidic residues" evidence="6">
    <location>
        <begin position="1400"/>
        <end position="1420"/>
    </location>
</feature>
<feature type="region of interest" description="Disordered" evidence="6">
    <location>
        <begin position="353"/>
        <end position="382"/>
    </location>
</feature>
<dbReference type="Pfam" id="PF22936">
    <property type="entry name" value="Pol_BBD"/>
    <property type="match status" value="1"/>
</dbReference>
<comment type="caution">
    <text evidence="9">The sequence shown here is derived from an EMBL/GenBank/DDBJ whole genome shotgun (WGS) entry which is preliminary data.</text>
</comment>
<dbReference type="Pfam" id="PF00565">
    <property type="entry name" value="SNase"/>
    <property type="match status" value="1"/>
</dbReference>
<evidence type="ECO:0000256" key="3">
    <source>
        <dbReference type="ARBA" id="ARBA00022750"/>
    </source>
</evidence>
<organism evidence="9 10">
    <name type="scientific">Tanacetum coccineum</name>
    <dbReference type="NCBI Taxonomy" id="301880"/>
    <lineage>
        <taxon>Eukaryota</taxon>
        <taxon>Viridiplantae</taxon>
        <taxon>Streptophyta</taxon>
        <taxon>Embryophyta</taxon>
        <taxon>Tracheophyta</taxon>
        <taxon>Spermatophyta</taxon>
        <taxon>Magnoliopsida</taxon>
        <taxon>eudicotyledons</taxon>
        <taxon>Gunneridae</taxon>
        <taxon>Pentapetalae</taxon>
        <taxon>asterids</taxon>
        <taxon>campanulids</taxon>
        <taxon>Asterales</taxon>
        <taxon>Asteraceae</taxon>
        <taxon>Asteroideae</taxon>
        <taxon>Anthemideae</taxon>
        <taxon>Anthemidinae</taxon>
        <taxon>Tanacetum</taxon>
    </lineage>
</organism>
<dbReference type="InterPro" id="IPR043502">
    <property type="entry name" value="DNA/RNA_pol_sf"/>
</dbReference>
<feature type="compositionally biased region" description="Low complexity" evidence="6">
    <location>
        <begin position="1421"/>
        <end position="1443"/>
    </location>
</feature>
<keyword evidence="10" id="KW-1185">Reference proteome</keyword>
<feature type="compositionally biased region" description="Low complexity" evidence="6">
    <location>
        <begin position="353"/>
        <end position="369"/>
    </location>
</feature>
<dbReference type="PANTHER" id="PTHR42648:SF32">
    <property type="entry name" value="RIBONUCLEASE H-LIKE DOMAIN, GAG-PRE-INTEGRASE DOMAIN PROTEIN-RELATED"/>
    <property type="match status" value="1"/>
</dbReference>
<dbReference type="SUPFAM" id="SSF50199">
    <property type="entry name" value="Staphylococcal nuclease"/>
    <property type="match status" value="1"/>
</dbReference>
<evidence type="ECO:0000313" key="10">
    <source>
        <dbReference type="Proteomes" id="UP001151760"/>
    </source>
</evidence>
<feature type="region of interest" description="Disordered" evidence="6">
    <location>
        <begin position="501"/>
        <end position="522"/>
    </location>
</feature>
<dbReference type="InterPro" id="IPR025724">
    <property type="entry name" value="GAG-pre-integrase_dom"/>
</dbReference>
<evidence type="ECO:0000256" key="6">
    <source>
        <dbReference type="SAM" id="MobiDB-lite"/>
    </source>
</evidence>
<dbReference type="InterPro" id="IPR036397">
    <property type="entry name" value="RNaseH_sf"/>
</dbReference>
<accession>A0ABQ5I5I9</accession>
<evidence type="ECO:0000313" key="9">
    <source>
        <dbReference type="EMBL" id="GJT95301.1"/>
    </source>
</evidence>
<dbReference type="SMART" id="SM00318">
    <property type="entry name" value="SNc"/>
    <property type="match status" value="1"/>
</dbReference>
<feature type="region of interest" description="Disordered" evidence="6">
    <location>
        <begin position="121"/>
        <end position="154"/>
    </location>
</feature>
<feature type="region of interest" description="Disordered" evidence="6">
    <location>
        <begin position="1369"/>
        <end position="1443"/>
    </location>
</feature>
<keyword evidence="3" id="KW-0064">Aspartyl protease</keyword>
<keyword evidence="4" id="KW-0378">Hydrolase</keyword>
<evidence type="ECO:0000256" key="4">
    <source>
        <dbReference type="ARBA" id="ARBA00022801"/>
    </source>
</evidence>
<name>A0ABQ5I5I9_9ASTR</name>
<feature type="region of interest" description="Disordered" evidence="6">
    <location>
        <begin position="221"/>
        <end position="243"/>
    </location>
</feature>
<feature type="domain" description="TNase-like" evidence="7">
    <location>
        <begin position="654"/>
        <end position="850"/>
    </location>
</feature>
<feature type="compositionally biased region" description="Acidic residues" evidence="6">
    <location>
        <begin position="225"/>
        <end position="234"/>
    </location>
</feature>
<dbReference type="InterPro" id="IPR012337">
    <property type="entry name" value="RNaseH-like_sf"/>
</dbReference>
<feature type="compositionally biased region" description="Polar residues" evidence="6">
    <location>
        <begin position="140"/>
        <end position="151"/>
    </location>
</feature>
<dbReference type="SUPFAM" id="SSF56672">
    <property type="entry name" value="DNA/RNA polymerases"/>
    <property type="match status" value="1"/>
</dbReference>
<dbReference type="InterPro" id="IPR054722">
    <property type="entry name" value="PolX-like_BBD"/>
</dbReference>
<feature type="coiled-coil region" evidence="5">
    <location>
        <begin position="161"/>
        <end position="202"/>
    </location>
</feature>
<evidence type="ECO:0000256" key="2">
    <source>
        <dbReference type="ARBA" id="ARBA00022723"/>
    </source>
</evidence>
<keyword evidence="1" id="KW-0645">Protease</keyword>
<keyword evidence="5" id="KW-0175">Coiled coil</keyword>
<proteinExistence type="predicted"/>
<feature type="domain" description="Integrase catalytic" evidence="8">
    <location>
        <begin position="1088"/>
        <end position="1268"/>
    </location>
</feature>
<dbReference type="Proteomes" id="UP001151760">
    <property type="component" value="Unassembled WGS sequence"/>
</dbReference>
<dbReference type="InterPro" id="IPR013103">
    <property type="entry name" value="RVT_2"/>
</dbReference>
<feature type="compositionally biased region" description="Basic and acidic residues" evidence="6">
    <location>
        <begin position="370"/>
        <end position="382"/>
    </location>
</feature>
<evidence type="ECO:0000259" key="7">
    <source>
        <dbReference type="PROSITE" id="PS50830"/>
    </source>
</evidence>
<dbReference type="InterPro" id="IPR001584">
    <property type="entry name" value="Integrase_cat-core"/>
</dbReference>
<dbReference type="PANTHER" id="PTHR42648">
    <property type="entry name" value="TRANSPOSASE, PUTATIVE-RELATED"/>
    <property type="match status" value="1"/>
</dbReference>
<dbReference type="InterPro" id="IPR016071">
    <property type="entry name" value="Staphylococal_nuclease_OB-fold"/>
</dbReference>
<protein>
    <submittedName>
        <fullName evidence="9">Ribonuclease H-like domain-containing protein</fullName>
    </submittedName>
</protein>
<dbReference type="Gene3D" id="2.40.50.90">
    <property type="match status" value="2"/>
</dbReference>
<dbReference type="InterPro" id="IPR039537">
    <property type="entry name" value="Retrotran_Ty1/copia-like"/>
</dbReference>
<evidence type="ECO:0000256" key="5">
    <source>
        <dbReference type="SAM" id="Coils"/>
    </source>
</evidence>
<keyword evidence="2" id="KW-0479">Metal-binding</keyword>
<dbReference type="Pfam" id="PF07727">
    <property type="entry name" value="RVT_2"/>
    <property type="match status" value="2"/>
</dbReference>
<evidence type="ECO:0000259" key="8">
    <source>
        <dbReference type="PROSITE" id="PS50994"/>
    </source>
</evidence>
<dbReference type="SUPFAM" id="SSF53098">
    <property type="entry name" value="Ribonuclease H-like"/>
    <property type="match status" value="1"/>
</dbReference>
<reference evidence="9" key="1">
    <citation type="journal article" date="2022" name="Int. J. Mol. Sci.">
        <title>Draft Genome of Tanacetum Coccineum: Genomic Comparison of Closely Related Tanacetum-Family Plants.</title>
        <authorList>
            <person name="Yamashiro T."/>
            <person name="Shiraishi A."/>
            <person name="Nakayama K."/>
            <person name="Satake H."/>
        </authorList>
    </citation>
    <scope>NUCLEOTIDE SEQUENCE</scope>
</reference>
<dbReference type="InterPro" id="IPR035437">
    <property type="entry name" value="SNase_OB-fold_sf"/>
</dbReference>